<keyword evidence="3" id="KW-1185">Reference proteome</keyword>
<feature type="compositionally biased region" description="Low complexity" evidence="1">
    <location>
        <begin position="15"/>
        <end position="24"/>
    </location>
</feature>
<dbReference type="EMBL" id="NCKV01005082">
    <property type="protein sequence ID" value="RWS24289.1"/>
    <property type="molecule type" value="Genomic_DNA"/>
</dbReference>
<dbReference type="Proteomes" id="UP000288716">
    <property type="component" value="Unassembled WGS sequence"/>
</dbReference>
<dbReference type="OrthoDB" id="6130531at2759"/>
<reference evidence="2 3" key="1">
    <citation type="journal article" date="2018" name="Gigascience">
        <title>Genomes of trombidid mites reveal novel predicted allergens and laterally-transferred genes associated with secondary metabolism.</title>
        <authorList>
            <person name="Dong X."/>
            <person name="Chaisiri K."/>
            <person name="Xia D."/>
            <person name="Armstrong S.D."/>
            <person name="Fang Y."/>
            <person name="Donnelly M.J."/>
            <person name="Kadowaki T."/>
            <person name="McGarry J.W."/>
            <person name="Darby A.C."/>
            <person name="Makepeace B.L."/>
        </authorList>
    </citation>
    <scope>NUCLEOTIDE SEQUENCE [LARGE SCALE GENOMIC DNA]</scope>
    <source>
        <strain evidence="2">UoL-UT</strain>
    </source>
</reference>
<organism evidence="2 3">
    <name type="scientific">Leptotrombidium deliense</name>
    <dbReference type="NCBI Taxonomy" id="299467"/>
    <lineage>
        <taxon>Eukaryota</taxon>
        <taxon>Metazoa</taxon>
        <taxon>Ecdysozoa</taxon>
        <taxon>Arthropoda</taxon>
        <taxon>Chelicerata</taxon>
        <taxon>Arachnida</taxon>
        <taxon>Acari</taxon>
        <taxon>Acariformes</taxon>
        <taxon>Trombidiformes</taxon>
        <taxon>Prostigmata</taxon>
        <taxon>Anystina</taxon>
        <taxon>Parasitengona</taxon>
        <taxon>Trombiculoidea</taxon>
        <taxon>Trombiculidae</taxon>
        <taxon>Leptotrombidium</taxon>
    </lineage>
</organism>
<evidence type="ECO:0000313" key="3">
    <source>
        <dbReference type="Proteomes" id="UP000288716"/>
    </source>
</evidence>
<feature type="region of interest" description="Disordered" evidence="1">
    <location>
        <begin position="1"/>
        <end position="24"/>
    </location>
</feature>
<protein>
    <submittedName>
        <fullName evidence="2">Delta-like protein D</fullName>
    </submittedName>
</protein>
<evidence type="ECO:0000313" key="2">
    <source>
        <dbReference type="EMBL" id="RWS24289.1"/>
    </source>
</evidence>
<proteinExistence type="predicted"/>
<dbReference type="AlphaFoldDB" id="A0A443S9Q7"/>
<evidence type="ECO:0000256" key="1">
    <source>
        <dbReference type="SAM" id="MobiDB-lite"/>
    </source>
</evidence>
<accession>A0A443S9Q7</accession>
<dbReference type="STRING" id="299467.A0A443S9Q7"/>
<dbReference type="VEuPathDB" id="VectorBase:LDEU007751"/>
<sequence>MPNLRQSELYGNAGPRVSSSKQSSRPSVFKNFLNRILGSIKAIQSINEVDSNAREKEQISACSIAFWSTDVTNVASKQSTIKLRSKISSNYINKRIPVEYIYHLAKNNLSDINELFPIQQKVLVFVEIWHKSHGSENKDKLIARHIEQINTSMQFPATGKSYWHHKKINATSGIQYAYRWRLLANSDMEPVICPPGYTGSSCNQPICMKGCHSTHGYCDKPGECKCKFGWNGTHSFSPQNE</sequence>
<gene>
    <name evidence="2" type="ORF">B4U80_05707</name>
</gene>
<dbReference type="Gene3D" id="2.10.25.10">
    <property type="entry name" value="Laminin"/>
    <property type="match status" value="1"/>
</dbReference>
<comment type="caution">
    <text evidence="2">The sequence shown here is derived from an EMBL/GenBank/DDBJ whole genome shotgun (WGS) entry which is preliminary data.</text>
</comment>
<name>A0A443S9Q7_9ACAR</name>